<gene>
    <name evidence="1" type="ORF">SDC9_57420</name>
</gene>
<organism evidence="1">
    <name type="scientific">bioreactor metagenome</name>
    <dbReference type="NCBI Taxonomy" id="1076179"/>
    <lineage>
        <taxon>unclassified sequences</taxon>
        <taxon>metagenomes</taxon>
        <taxon>ecological metagenomes</taxon>
    </lineage>
</organism>
<sequence length="89" mass="9773">MIITNEAKTILMKSLAFNENDCLKARLQKSCCGTSLYFSLAKLHDGDDPVTINGIQVLMDSQTQERAEFVTLAVKDGKLVIEDEASSCC</sequence>
<dbReference type="AlphaFoldDB" id="A0A644X4I3"/>
<comment type="caution">
    <text evidence="1">The sequence shown here is derived from an EMBL/GenBank/DDBJ whole genome shotgun (WGS) entry which is preliminary data.</text>
</comment>
<name>A0A644X4I3_9ZZZZ</name>
<evidence type="ECO:0000313" key="1">
    <source>
        <dbReference type="EMBL" id="MPM11082.1"/>
    </source>
</evidence>
<reference evidence="1" key="1">
    <citation type="submission" date="2019-08" db="EMBL/GenBank/DDBJ databases">
        <authorList>
            <person name="Kucharzyk K."/>
            <person name="Murdoch R.W."/>
            <person name="Higgins S."/>
            <person name="Loffler F."/>
        </authorList>
    </citation>
    <scope>NUCLEOTIDE SEQUENCE</scope>
</reference>
<evidence type="ECO:0008006" key="2">
    <source>
        <dbReference type="Google" id="ProtNLM"/>
    </source>
</evidence>
<accession>A0A644X4I3</accession>
<dbReference type="EMBL" id="VSSQ01001781">
    <property type="protein sequence ID" value="MPM11082.1"/>
    <property type="molecule type" value="Genomic_DNA"/>
</dbReference>
<proteinExistence type="predicted"/>
<protein>
    <recommendedName>
        <fullName evidence="2">FeS cluster biogenesis domain-containing protein</fullName>
    </recommendedName>
</protein>